<evidence type="ECO:0000313" key="2">
    <source>
        <dbReference type="Proteomes" id="UP000218334"/>
    </source>
</evidence>
<keyword evidence="2" id="KW-1185">Reference proteome</keyword>
<feature type="non-terminal residue" evidence="1">
    <location>
        <position position="79"/>
    </location>
</feature>
<sequence>MDRSTRPLTQEIFIRSTDLYQSVTVTRRPSLPLCPRDYALPTDIAGGASFCFSFAVLTISRRVLLPNKDLVGVLTRGVI</sequence>
<organism evidence="1 2">
    <name type="scientific">Armillaria solidipes</name>
    <dbReference type="NCBI Taxonomy" id="1076256"/>
    <lineage>
        <taxon>Eukaryota</taxon>
        <taxon>Fungi</taxon>
        <taxon>Dikarya</taxon>
        <taxon>Basidiomycota</taxon>
        <taxon>Agaricomycotina</taxon>
        <taxon>Agaricomycetes</taxon>
        <taxon>Agaricomycetidae</taxon>
        <taxon>Agaricales</taxon>
        <taxon>Marasmiineae</taxon>
        <taxon>Physalacriaceae</taxon>
        <taxon>Armillaria</taxon>
    </lineage>
</organism>
<protein>
    <submittedName>
        <fullName evidence="1">Uncharacterized protein</fullName>
    </submittedName>
</protein>
<name>A0A2H3B005_9AGAR</name>
<gene>
    <name evidence="1" type="ORF">ARMSODRAFT_966943</name>
</gene>
<dbReference type="AlphaFoldDB" id="A0A2H3B005"/>
<dbReference type="Proteomes" id="UP000218334">
    <property type="component" value="Unassembled WGS sequence"/>
</dbReference>
<reference evidence="2" key="1">
    <citation type="journal article" date="2017" name="Nat. Ecol. Evol.">
        <title>Genome expansion and lineage-specific genetic innovations in the forest pathogenic fungi Armillaria.</title>
        <authorList>
            <person name="Sipos G."/>
            <person name="Prasanna A.N."/>
            <person name="Walter M.C."/>
            <person name="O'Connor E."/>
            <person name="Balint B."/>
            <person name="Krizsan K."/>
            <person name="Kiss B."/>
            <person name="Hess J."/>
            <person name="Varga T."/>
            <person name="Slot J."/>
            <person name="Riley R."/>
            <person name="Boka B."/>
            <person name="Rigling D."/>
            <person name="Barry K."/>
            <person name="Lee J."/>
            <person name="Mihaltcheva S."/>
            <person name="LaButti K."/>
            <person name="Lipzen A."/>
            <person name="Waldron R."/>
            <person name="Moloney N.M."/>
            <person name="Sperisen C."/>
            <person name="Kredics L."/>
            <person name="Vagvoelgyi C."/>
            <person name="Patrignani A."/>
            <person name="Fitzpatrick D."/>
            <person name="Nagy I."/>
            <person name="Doyle S."/>
            <person name="Anderson J.B."/>
            <person name="Grigoriev I.V."/>
            <person name="Gueldener U."/>
            <person name="Muensterkoetter M."/>
            <person name="Nagy L.G."/>
        </authorList>
    </citation>
    <scope>NUCLEOTIDE SEQUENCE [LARGE SCALE GENOMIC DNA]</scope>
    <source>
        <strain evidence="2">28-4</strain>
    </source>
</reference>
<accession>A0A2H3B005</accession>
<dbReference type="EMBL" id="KZ293506">
    <property type="protein sequence ID" value="PBK59348.1"/>
    <property type="molecule type" value="Genomic_DNA"/>
</dbReference>
<proteinExistence type="predicted"/>
<evidence type="ECO:0000313" key="1">
    <source>
        <dbReference type="EMBL" id="PBK59348.1"/>
    </source>
</evidence>